<name>A0A2U8E0C5_9BACT</name>
<dbReference type="CDD" id="cd16027">
    <property type="entry name" value="SGSH"/>
    <property type="match status" value="1"/>
</dbReference>
<keyword evidence="4" id="KW-1185">Reference proteome</keyword>
<dbReference type="InterPro" id="IPR000917">
    <property type="entry name" value="Sulfatase_N"/>
</dbReference>
<dbReference type="KEGG" id="elut:CKA38_01020"/>
<evidence type="ECO:0000313" key="4">
    <source>
        <dbReference type="Proteomes" id="UP000244896"/>
    </source>
</evidence>
<evidence type="ECO:0000256" key="1">
    <source>
        <dbReference type="SAM" id="MobiDB-lite"/>
    </source>
</evidence>
<dbReference type="Proteomes" id="UP000244896">
    <property type="component" value="Chromosome"/>
</dbReference>
<dbReference type="Pfam" id="PF00884">
    <property type="entry name" value="Sulfatase"/>
    <property type="match status" value="1"/>
</dbReference>
<dbReference type="InterPro" id="IPR052701">
    <property type="entry name" value="GAG_Ulvan_Degrading_Sulfatases"/>
</dbReference>
<organism evidence="3 4">
    <name type="scientific">Ereboglobus luteus</name>
    <dbReference type="NCBI Taxonomy" id="1796921"/>
    <lineage>
        <taxon>Bacteria</taxon>
        <taxon>Pseudomonadati</taxon>
        <taxon>Verrucomicrobiota</taxon>
        <taxon>Opitutia</taxon>
        <taxon>Opitutales</taxon>
        <taxon>Opitutaceae</taxon>
        <taxon>Ereboglobus</taxon>
    </lineage>
</organism>
<dbReference type="PANTHER" id="PTHR43751">
    <property type="entry name" value="SULFATASE"/>
    <property type="match status" value="1"/>
</dbReference>
<feature type="region of interest" description="Disordered" evidence="1">
    <location>
        <begin position="523"/>
        <end position="550"/>
    </location>
</feature>
<dbReference type="AlphaFoldDB" id="A0A2U8E0C5"/>
<sequence length="550" mass="62156">MKNIFWRLFLIQQLFAWFGAVLALGAAQERDKRPNIFFFFADDWGRYAGVYKENPVNQLVNTPAIDRVGREGVRFTNTHVNAPSCTPSRSALFSGQYFYRTGRGAILRPAIWDESIPTFPLLLEKSGYFIGHTYKAWGPGVPANAPFGAKRTQFTGAGNRFNRFSQNVTKLVAKGGNLDAAKEQIYKECIDNFEAFLAKRRATPEDATKPFCYYFGPTNTHRAWEKGSGKALWNLDPEKLKGRMPKFLPDVPEVRQDFCDYLGEVLALDAVLERFIAKLEAMGELDNTVIVLSGDHGIPGFPRAKCNLYNIGTEVALLVRWGDKVKGGRTVDDFINLMDLAPTFLEIGGEKPPACMTGRSILPLLLSDKNGQIDPARDYVVTGRERHVERARADLTPYPQRAIRTKDFLYIRNFKPERWPVGDPYAWNAKKLPADFAEKSNSTHFAFADMDASPTKTWLMLHGSKPEWIVHWKYAFGKRPAEELYDLRTDPDCLVNVATDADYNKQRQTLAARMMEVLAQTNDPRVTNGGDMFENPPFAGPGTEEIRKPR</sequence>
<dbReference type="PANTHER" id="PTHR43751:SF1">
    <property type="entry name" value="SULFATASE ATSG-RELATED"/>
    <property type="match status" value="1"/>
</dbReference>
<proteinExistence type="predicted"/>
<feature type="domain" description="Sulfatase N-terminal" evidence="2">
    <location>
        <begin position="34"/>
        <end position="348"/>
    </location>
</feature>
<protein>
    <submittedName>
        <fullName evidence="3">Sulfatase</fullName>
    </submittedName>
</protein>
<evidence type="ECO:0000313" key="3">
    <source>
        <dbReference type="EMBL" id="AWI08032.1"/>
    </source>
</evidence>
<dbReference type="EMBL" id="CP023004">
    <property type="protein sequence ID" value="AWI08032.1"/>
    <property type="molecule type" value="Genomic_DNA"/>
</dbReference>
<evidence type="ECO:0000259" key="2">
    <source>
        <dbReference type="Pfam" id="PF00884"/>
    </source>
</evidence>
<dbReference type="Gene3D" id="3.40.720.10">
    <property type="entry name" value="Alkaline Phosphatase, subunit A"/>
    <property type="match status" value="1"/>
</dbReference>
<accession>A0A2U8E0C5</accession>
<dbReference type="SUPFAM" id="SSF53649">
    <property type="entry name" value="Alkaline phosphatase-like"/>
    <property type="match status" value="1"/>
</dbReference>
<dbReference type="RefSeq" id="WP_108823840.1">
    <property type="nucleotide sequence ID" value="NZ_CP023004.1"/>
</dbReference>
<reference evidence="3 4" key="1">
    <citation type="journal article" date="2018" name="Syst. Appl. Microbiol.">
        <title>Ereboglobus luteus gen. nov. sp. nov. from cockroach guts, and new insights into the oxygen relationship of the genera Opitutus and Didymococcus (Verrucomicrobia: Opitutaceae).</title>
        <authorList>
            <person name="Tegtmeier D."/>
            <person name="Belitz A."/>
            <person name="Radek R."/>
            <person name="Heimerl T."/>
            <person name="Brune A."/>
        </authorList>
    </citation>
    <scope>NUCLEOTIDE SEQUENCE [LARGE SCALE GENOMIC DNA]</scope>
    <source>
        <strain evidence="3 4">Ho45</strain>
    </source>
</reference>
<dbReference type="OrthoDB" id="9762324at2"/>
<gene>
    <name evidence="3" type="ORF">CKA38_01020</name>
</gene>
<dbReference type="InterPro" id="IPR017850">
    <property type="entry name" value="Alkaline_phosphatase_core_sf"/>
</dbReference>